<proteinExistence type="predicted"/>
<feature type="compositionally biased region" description="Low complexity" evidence="1">
    <location>
        <begin position="110"/>
        <end position="128"/>
    </location>
</feature>
<dbReference type="AlphaFoldDB" id="A0A813RNF6"/>
<gene>
    <name evidence="2" type="ORF">PYM288_LOCUS3751</name>
</gene>
<feature type="non-terminal residue" evidence="2">
    <location>
        <position position="1"/>
    </location>
</feature>
<organism evidence="2 3">
    <name type="scientific">Rotaria sordida</name>
    <dbReference type="NCBI Taxonomy" id="392033"/>
    <lineage>
        <taxon>Eukaryota</taxon>
        <taxon>Metazoa</taxon>
        <taxon>Spiralia</taxon>
        <taxon>Gnathifera</taxon>
        <taxon>Rotifera</taxon>
        <taxon>Eurotatoria</taxon>
        <taxon>Bdelloidea</taxon>
        <taxon>Philodinida</taxon>
        <taxon>Philodinidae</taxon>
        <taxon>Rotaria</taxon>
    </lineage>
</organism>
<dbReference type="EMBL" id="CAJNOH010000031">
    <property type="protein sequence ID" value="CAF0783604.1"/>
    <property type="molecule type" value="Genomic_DNA"/>
</dbReference>
<feature type="region of interest" description="Disordered" evidence="1">
    <location>
        <begin position="151"/>
        <end position="194"/>
    </location>
</feature>
<evidence type="ECO:0000256" key="1">
    <source>
        <dbReference type="SAM" id="MobiDB-lite"/>
    </source>
</evidence>
<accession>A0A813RNF6</accession>
<feature type="region of interest" description="Disordered" evidence="1">
    <location>
        <begin position="101"/>
        <end position="128"/>
    </location>
</feature>
<dbReference type="Proteomes" id="UP000663854">
    <property type="component" value="Unassembled WGS sequence"/>
</dbReference>
<evidence type="ECO:0000313" key="2">
    <source>
        <dbReference type="EMBL" id="CAF0783604.1"/>
    </source>
</evidence>
<sequence length="194" mass="21131">MNLQYRRPSIKLQPTSWLLSFISITILTSIVKGSHSHTAELTNTINQRIYSDLTGKIREFSSIKHSNNTDQHFQSPVDSYDQDQVLWEGYLLMNPEDLISSSQITTPDEGSTSDITTDGSGFTTDGSGITIEETTTSVTVTDTTQSTITVHLTSSNFPSSDSTTPTDETTSEVPTQSSTSSSSTTEQITSEISS</sequence>
<reference evidence="2" key="1">
    <citation type="submission" date="2021-02" db="EMBL/GenBank/DDBJ databases">
        <authorList>
            <person name="Nowell W R."/>
        </authorList>
    </citation>
    <scope>NUCLEOTIDE SEQUENCE</scope>
</reference>
<evidence type="ECO:0000313" key="3">
    <source>
        <dbReference type="Proteomes" id="UP000663854"/>
    </source>
</evidence>
<comment type="caution">
    <text evidence="2">The sequence shown here is derived from an EMBL/GenBank/DDBJ whole genome shotgun (WGS) entry which is preliminary data.</text>
</comment>
<name>A0A813RNF6_9BILA</name>
<protein>
    <submittedName>
        <fullName evidence="2">Uncharacterized protein</fullName>
    </submittedName>
</protein>